<keyword evidence="1" id="KW-0489">Methyltransferase</keyword>
<evidence type="ECO:0000259" key="3">
    <source>
        <dbReference type="Pfam" id="PF00303"/>
    </source>
</evidence>
<comment type="caution">
    <text evidence="5">The sequence shown here is derived from an EMBL/GenBank/DDBJ whole genome shotgun (WGS) entry which is preliminary data.</text>
</comment>
<keyword evidence="2" id="KW-0808">Transferase</keyword>
<dbReference type="PANTHER" id="PTHR11548">
    <property type="entry name" value="THYMIDYLATE SYNTHASE 1"/>
    <property type="match status" value="1"/>
</dbReference>
<keyword evidence="6" id="KW-1185">Reference proteome</keyword>
<dbReference type="RefSeq" id="XP_068354145.1">
    <property type="nucleotide sequence ID" value="XM_068493821.1"/>
</dbReference>
<dbReference type="SUPFAM" id="SSF55831">
    <property type="entry name" value="Thymidylate synthase/dCMP hydroxymethylase"/>
    <property type="match status" value="1"/>
</dbReference>
<feature type="domain" description="DUF4346" evidence="4">
    <location>
        <begin position="403"/>
        <end position="480"/>
    </location>
</feature>
<dbReference type="GO" id="GO:0006231">
    <property type="term" value="P:dTMP biosynthetic process"/>
    <property type="evidence" value="ECO:0007669"/>
    <property type="project" value="TreeGrafter"/>
</dbReference>
<dbReference type="GeneID" id="94828525"/>
<protein>
    <submittedName>
        <fullName evidence="5">Uncharacterized protein</fullName>
    </submittedName>
</protein>
<dbReference type="PANTHER" id="PTHR11548:SF1">
    <property type="entry name" value="THYMIDYLATE SYNTHASE 1"/>
    <property type="match status" value="1"/>
</dbReference>
<evidence type="ECO:0000256" key="1">
    <source>
        <dbReference type="ARBA" id="ARBA00022603"/>
    </source>
</evidence>
<name>A0A1J4JPE8_9EUKA</name>
<dbReference type="InterPro" id="IPR023451">
    <property type="entry name" value="Thymidate_synth/dCMP_Mease_dom"/>
</dbReference>
<evidence type="ECO:0000313" key="5">
    <source>
        <dbReference type="EMBL" id="OHT01009.1"/>
    </source>
</evidence>
<dbReference type="Pfam" id="PF00303">
    <property type="entry name" value="Thymidylat_synt"/>
    <property type="match status" value="1"/>
</dbReference>
<dbReference type="GO" id="GO:0004799">
    <property type="term" value="F:thymidylate synthase activity"/>
    <property type="evidence" value="ECO:0007669"/>
    <property type="project" value="TreeGrafter"/>
</dbReference>
<evidence type="ECO:0000259" key="4">
    <source>
        <dbReference type="Pfam" id="PF14251"/>
    </source>
</evidence>
<sequence>MSDIKENSKKELPSFPFYYRDKIHIIHPEGYIGIVTFWTQFNKDEYTKYPQILSVGNLYTEDGFKYIVLNSFLSSNLSALVFYGNDRNNIFSEVVELLEKGENSSLYSQMVQQLKNLLDRNIEIEPIINRFIERFKNRFYILDRDDLGSLISSIKPLSYKFTELVFYKCNFQVASTQQLPSERCGFVCRNNDLQALWLNVLQLVTSFGILKETKVTDNNHYELLDVMYVLQHTDRKVDTIITTSTNPISRDFLKGYVDEIVTDHVPLGFSYTYGERISRTLPKITEKIKDEKATRQAHVCLYDPKEDPNSTHPPCLTDLDINIQNDHLYLTCHFRSHDAFAALRSNIYGISKLQEKILSEINESSEKELKAGDITIFANSCHVYVRDYQNLLKMTFPSNCTADFRGYFVVDKDQEAMHVVVNHFDYSNKLLHKFVLETPDSLELDKITHYISDMHHAMYLQRQIDIAFACLRENRPFLQDSTTF</sequence>
<evidence type="ECO:0000256" key="2">
    <source>
        <dbReference type="ARBA" id="ARBA00022679"/>
    </source>
</evidence>
<dbReference type="Proteomes" id="UP000179807">
    <property type="component" value="Unassembled WGS sequence"/>
</dbReference>
<dbReference type="GO" id="GO:0005739">
    <property type="term" value="C:mitochondrion"/>
    <property type="evidence" value="ECO:0007669"/>
    <property type="project" value="TreeGrafter"/>
</dbReference>
<dbReference type="EMBL" id="MLAK01000927">
    <property type="protein sequence ID" value="OHT01009.1"/>
    <property type="molecule type" value="Genomic_DNA"/>
</dbReference>
<gene>
    <name evidence="5" type="ORF">TRFO_07675</name>
</gene>
<dbReference type="InterPro" id="IPR045097">
    <property type="entry name" value="Thymidate_synth/dCMP_Mease"/>
</dbReference>
<evidence type="ECO:0000313" key="6">
    <source>
        <dbReference type="Proteomes" id="UP000179807"/>
    </source>
</evidence>
<accession>A0A1J4JPE8</accession>
<dbReference type="OrthoDB" id="10478101at2759"/>
<dbReference type="GO" id="GO:0005829">
    <property type="term" value="C:cytosol"/>
    <property type="evidence" value="ECO:0007669"/>
    <property type="project" value="TreeGrafter"/>
</dbReference>
<proteinExistence type="predicted"/>
<dbReference type="VEuPathDB" id="TrichDB:TRFO_07675"/>
<dbReference type="InterPro" id="IPR036926">
    <property type="entry name" value="Thymidate_synth/dCMP_Mease_sf"/>
</dbReference>
<reference evidence="5" key="1">
    <citation type="submission" date="2016-10" db="EMBL/GenBank/DDBJ databases">
        <authorList>
            <person name="Benchimol M."/>
            <person name="Almeida L.G."/>
            <person name="Vasconcelos A.T."/>
            <person name="Perreira-Neves A."/>
            <person name="Rosa I.A."/>
            <person name="Tasca T."/>
            <person name="Bogo M.R."/>
            <person name="de Souza W."/>
        </authorList>
    </citation>
    <scope>NUCLEOTIDE SEQUENCE [LARGE SCALE GENOMIC DNA]</scope>
    <source>
        <strain evidence="5">K</strain>
    </source>
</reference>
<dbReference type="AlphaFoldDB" id="A0A1J4JPE8"/>
<dbReference type="Gene3D" id="3.30.572.10">
    <property type="entry name" value="Thymidylate synthase/dCMP hydroxymethylase domain"/>
    <property type="match status" value="1"/>
</dbReference>
<organism evidence="5 6">
    <name type="scientific">Tritrichomonas foetus</name>
    <dbReference type="NCBI Taxonomy" id="1144522"/>
    <lineage>
        <taxon>Eukaryota</taxon>
        <taxon>Metamonada</taxon>
        <taxon>Parabasalia</taxon>
        <taxon>Tritrichomonadida</taxon>
        <taxon>Tritrichomonadidae</taxon>
        <taxon>Tritrichomonas</taxon>
    </lineage>
</organism>
<dbReference type="Pfam" id="PF14251">
    <property type="entry name" value="PterinBD-DUF4346"/>
    <property type="match status" value="1"/>
</dbReference>
<dbReference type="GO" id="GO:0032259">
    <property type="term" value="P:methylation"/>
    <property type="evidence" value="ECO:0007669"/>
    <property type="project" value="UniProtKB-KW"/>
</dbReference>
<dbReference type="InterPro" id="IPR025595">
    <property type="entry name" value="PterinBD-DUF4346"/>
</dbReference>
<feature type="domain" description="Thymidylate synthase/dCMP hydroxymethylase" evidence="3">
    <location>
        <begin position="281"/>
        <end position="392"/>
    </location>
</feature>